<evidence type="ECO:0000256" key="4">
    <source>
        <dbReference type="SAM" id="Coils"/>
    </source>
</evidence>
<proteinExistence type="inferred from homology"/>
<keyword evidence="1 3" id="KW-0489">Methyltransferase</keyword>
<dbReference type="Pfam" id="PF00145">
    <property type="entry name" value="DNA_methylase"/>
    <property type="match status" value="1"/>
</dbReference>
<evidence type="ECO:0000256" key="1">
    <source>
        <dbReference type="ARBA" id="ARBA00022603"/>
    </source>
</evidence>
<keyword evidence="3" id="KW-0949">S-adenosyl-L-methionine</keyword>
<dbReference type="OrthoDB" id="62853at2759"/>
<dbReference type="SUPFAM" id="SSF53335">
    <property type="entry name" value="S-adenosyl-L-methionine-dependent methyltransferases"/>
    <property type="match status" value="1"/>
</dbReference>
<name>A0A1Y1IAK2_KLENI</name>
<organism evidence="5 6">
    <name type="scientific">Klebsormidium nitens</name>
    <name type="common">Green alga</name>
    <name type="synonym">Ulothrix nitens</name>
    <dbReference type="NCBI Taxonomy" id="105231"/>
    <lineage>
        <taxon>Eukaryota</taxon>
        <taxon>Viridiplantae</taxon>
        <taxon>Streptophyta</taxon>
        <taxon>Klebsormidiophyceae</taxon>
        <taxon>Klebsormidiales</taxon>
        <taxon>Klebsormidiaceae</taxon>
        <taxon>Klebsormidium</taxon>
    </lineage>
</organism>
<gene>
    <name evidence="5" type="ORF">KFL_003890210</name>
</gene>
<keyword evidence="6" id="KW-1185">Reference proteome</keyword>
<evidence type="ECO:0000313" key="5">
    <source>
        <dbReference type="EMBL" id="GAQ87950.1"/>
    </source>
</evidence>
<dbReference type="Proteomes" id="UP000054558">
    <property type="component" value="Unassembled WGS sequence"/>
</dbReference>
<dbReference type="PROSITE" id="PS51679">
    <property type="entry name" value="SAM_MT_C5"/>
    <property type="match status" value="1"/>
</dbReference>
<keyword evidence="4" id="KW-0175">Coiled coil</keyword>
<evidence type="ECO:0000313" key="6">
    <source>
        <dbReference type="Proteomes" id="UP000054558"/>
    </source>
</evidence>
<protein>
    <submittedName>
        <fullName evidence="5">S-adenosyl-L-methionine-dependent methyltransferase superfamily protein</fullName>
    </submittedName>
</protein>
<dbReference type="GO" id="GO:0032259">
    <property type="term" value="P:methylation"/>
    <property type="evidence" value="ECO:0007669"/>
    <property type="project" value="UniProtKB-KW"/>
</dbReference>
<dbReference type="GO" id="GO:0008168">
    <property type="term" value="F:methyltransferase activity"/>
    <property type="evidence" value="ECO:0007669"/>
    <property type="project" value="UniProtKB-KW"/>
</dbReference>
<keyword evidence="2 3" id="KW-0808">Transferase</keyword>
<evidence type="ECO:0000256" key="2">
    <source>
        <dbReference type="ARBA" id="ARBA00022679"/>
    </source>
</evidence>
<feature type="active site" evidence="3">
    <location>
        <position position="80"/>
    </location>
</feature>
<dbReference type="AlphaFoldDB" id="A0A1Y1IAK2"/>
<dbReference type="InterPro" id="IPR001525">
    <property type="entry name" value="C5_MeTfrase"/>
</dbReference>
<dbReference type="EMBL" id="DF237338">
    <property type="protein sequence ID" value="GAQ87950.1"/>
    <property type="molecule type" value="Genomic_DNA"/>
</dbReference>
<comment type="similarity">
    <text evidence="3">Belongs to the class I-like SAM-binding methyltransferase superfamily. C5-methyltransferase family.</text>
</comment>
<sequence>MSPLTAVDLFTGIGGVCRGLEGLVAPVLHCDISQDCQNVLRARMEDGSIPPCQIVGDIKELTFDESHREPVQIILSSWPCTGLSIMGKSEGFGNPHSALFYEVMRLIDETKAPAVFFENVPRVLTLVMDDVIHELNTLRGYDVRWIVVPASAVGAPHVRSAVVPDCARLAFMMLVSGFRETDVEASTLEFQHPDIESSSVRLVDVTCKGWPRVGFLGNTEEGPLVYAVRLPAFKRPRLHIRLRGHDAIPEKLFKLVSTPIVLGERSIPSWSTPRFGSIWACNVLTERSIRDLPIQLRFAIDTPADQKSWHMSADFCTWLMGFPPAYTVTRAPPGSPRIPKMAPTVGVKRKAATITLAADTDGGRAKSVRDAKGWAADWGATIRALTATKQGGEDAGYRADTMRSPRGGLLVDSDRSMRRRLISDINQGRSEMSSMLAEMRDSGRVPPFMDERDRQLRYRVAVFRKRLIGEGREFREELIPEWTGRCAMCLREGLPLKEMGLVDYEWACGSCRSGSRDHSIRDGVRRKIDEWLAELSRTTTGELNETILQLRDVRDKIVKLASERKTSGEEEVEREVVREWEKRAFETIYCNAPLEELDARSLTLKELDEMRTSETKLRDDVAKQHQTVFYERNLLTLIGNSVKRRQSDYIRRFEARERKFLKTDEAICRWNEQDIPAFFDVPLRDLQHSITKLTDEAKTAAAELRVERRKMHQQFVVLHENL</sequence>
<accession>A0A1Y1IAK2</accession>
<feature type="coiled-coil region" evidence="4">
    <location>
        <begin position="683"/>
        <end position="710"/>
    </location>
</feature>
<dbReference type="Gene3D" id="3.40.50.150">
    <property type="entry name" value="Vaccinia Virus protein VP39"/>
    <property type="match status" value="1"/>
</dbReference>
<reference evidence="5 6" key="1">
    <citation type="journal article" date="2014" name="Nat. Commun.">
        <title>Klebsormidium flaccidum genome reveals primary factors for plant terrestrial adaptation.</title>
        <authorList>
            <person name="Hori K."/>
            <person name="Maruyama F."/>
            <person name="Fujisawa T."/>
            <person name="Togashi T."/>
            <person name="Yamamoto N."/>
            <person name="Seo M."/>
            <person name="Sato S."/>
            <person name="Yamada T."/>
            <person name="Mori H."/>
            <person name="Tajima N."/>
            <person name="Moriyama T."/>
            <person name="Ikeuchi M."/>
            <person name="Watanabe M."/>
            <person name="Wada H."/>
            <person name="Kobayashi K."/>
            <person name="Saito M."/>
            <person name="Masuda T."/>
            <person name="Sasaki-Sekimoto Y."/>
            <person name="Mashiguchi K."/>
            <person name="Awai K."/>
            <person name="Shimojima M."/>
            <person name="Masuda S."/>
            <person name="Iwai M."/>
            <person name="Nobusawa T."/>
            <person name="Narise T."/>
            <person name="Kondo S."/>
            <person name="Saito H."/>
            <person name="Sato R."/>
            <person name="Murakawa M."/>
            <person name="Ihara Y."/>
            <person name="Oshima-Yamada Y."/>
            <person name="Ohtaka K."/>
            <person name="Satoh M."/>
            <person name="Sonobe K."/>
            <person name="Ishii M."/>
            <person name="Ohtani R."/>
            <person name="Kanamori-Sato M."/>
            <person name="Honoki R."/>
            <person name="Miyazaki D."/>
            <person name="Mochizuki H."/>
            <person name="Umetsu J."/>
            <person name="Higashi K."/>
            <person name="Shibata D."/>
            <person name="Kamiya Y."/>
            <person name="Sato N."/>
            <person name="Nakamura Y."/>
            <person name="Tabata S."/>
            <person name="Ida S."/>
            <person name="Kurokawa K."/>
            <person name="Ohta H."/>
        </authorList>
    </citation>
    <scope>NUCLEOTIDE SEQUENCE [LARGE SCALE GENOMIC DNA]</scope>
    <source>
        <strain evidence="5 6">NIES-2285</strain>
    </source>
</reference>
<dbReference type="InterPro" id="IPR029063">
    <property type="entry name" value="SAM-dependent_MTases_sf"/>
</dbReference>
<evidence type="ECO:0000256" key="3">
    <source>
        <dbReference type="PROSITE-ProRule" id="PRU01016"/>
    </source>
</evidence>